<evidence type="ECO:0000313" key="7">
    <source>
        <dbReference type="Proteomes" id="UP001595840"/>
    </source>
</evidence>
<dbReference type="NCBIfam" id="NF006099">
    <property type="entry name" value="PRK08251.1"/>
    <property type="match status" value="1"/>
</dbReference>
<evidence type="ECO:0000256" key="2">
    <source>
        <dbReference type="ARBA" id="ARBA00023002"/>
    </source>
</evidence>
<evidence type="ECO:0000259" key="5">
    <source>
        <dbReference type="SMART" id="SM00822"/>
    </source>
</evidence>
<dbReference type="Pfam" id="PF00106">
    <property type="entry name" value="adh_short"/>
    <property type="match status" value="1"/>
</dbReference>
<evidence type="ECO:0000256" key="3">
    <source>
        <dbReference type="RuleBase" id="RU000363"/>
    </source>
</evidence>
<evidence type="ECO:0000313" key="6">
    <source>
        <dbReference type="EMBL" id="MFC4361450.1"/>
    </source>
</evidence>
<dbReference type="InterPro" id="IPR057326">
    <property type="entry name" value="KR_dom"/>
</dbReference>
<dbReference type="InterPro" id="IPR036291">
    <property type="entry name" value="NAD(P)-bd_dom_sf"/>
</dbReference>
<dbReference type="InterPro" id="IPR020904">
    <property type="entry name" value="Sc_DH/Rdtase_CS"/>
</dbReference>
<dbReference type="InterPro" id="IPR002347">
    <property type="entry name" value="SDR_fam"/>
</dbReference>
<keyword evidence="4" id="KW-0175">Coiled coil</keyword>
<dbReference type="PANTHER" id="PTHR44196">
    <property type="entry name" value="DEHYDROGENASE/REDUCTASE SDR FAMILY MEMBER 7B"/>
    <property type="match status" value="1"/>
</dbReference>
<dbReference type="PRINTS" id="PR00080">
    <property type="entry name" value="SDRFAMILY"/>
</dbReference>
<evidence type="ECO:0000256" key="4">
    <source>
        <dbReference type="SAM" id="Coils"/>
    </source>
</evidence>
<keyword evidence="7" id="KW-1185">Reference proteome</keyword>
<dbReference type="EMBL" id="JBHSCX010000003">
    <property type="protein sequence ID" value="MFC4361450.1"/>
    <property type="molecule type" value="Genomic_DNA"/>
</dbReference>
<dbReference type="PRINTS" id="PR00081">
    <property type="entry name" value="GDHRDH"/>
</dbReference>
<dbReference type="SMART" id="SM00822">
    <property type="entry name" value="PKS_KR"/>
    <property type="match status" value="1"/>
</dbReference>
<feature type="coiled-coil region" evidence="4">
    <location>
        <begin position="37"/>
        <end position="64"/>
    </location>
</feature>
<comment type="similarity">
    <text evidence="1 3">Belongs to the short-chain dehydrogenases/reductases (SDR) family.</text>
</comment>
<dbReference type="Proteomes" id="UP001595840">
    <property type="component" value="Unassembled WGS sequence"/>
</dbReference>
<proteinExistence type="inferred from homology"/>
<name>A0ABV8V2A4_9GAMM</name>
<dbReference type="Gene3D" id="3.40.50.720">
    <property type="entry name" value="NAD(P)-binding Rossmann-like Domain"/>
    <property type="match status" value="1"/>
</dbReference>
<dbReference type="RefSeq" id="WP_290259672.1">
    <property type="nucleotide sequence ID" value="NZ_JAUFQG010000004.1"/>
</dbReference>
<dbReference type="SUPFAM" id="SSF51735">
    <property type="entry name" value="NAD(P)-binding Rossmann-fold domains"/>
    <property type="match status" value="1"/>
</dbReference>
<gene>
    <name evidence="6" type="ORF">ACFOX3_04000</name>
</gene>
<organism evidence="6 7">
    <name type="scientific">Simiduia curdlanivorans</name>
    <dbReference type="NCBI Taxonomy" id="1492769"/>
    <lineage>
        <taxon>Bacteria</taxon>
        <taxon>Pseudomonadati</taxon>
        <taxon>Pseudomonadota</taxon>
        <taxon>Gammaproteobacteria</taxon>
        <taxon>Cellvibrionales</taxon>
        <taxon>Cellvibrionaceae</taxon>
        <taxon>Simiduia</taxon>
    </lineage>
</organism>
<evidence type="ECO:0000256" key="1">
    <source>
        <dbReference type="ARBA" id="ARBA00006484"/>
    </source>
</evidence>
<protein>
    <submittedName>
        <fullName evidence="6">SDR family oxidoreductase</fullName>
    </submittedName>
</protein>
<feature type="domain" description="Ketoreductase" evidence="5">
    <location>
        <begin position="11"/>
        <end position="196"/>
    </location>
</feature>
<dbReference type="PROSITE" id="PS00061">
    <property type="entry name" value="ADH_SHORT"/>
    <property type="match status" value="1"/>
</dbReference>
<accession>A0ABV8V2A4</accession>
<keyword evidence="2" id="KW-0560">Oxidoreductase</keyword>
<comment type="caution">
    <text evidence="6">The sequence shown here is derived from an EMBL/GenBank/DDBJ whole genome shotgun (WGS) entry which is preliminary data.</text>
</comment>
<sequence>MTNSKNNPKTETVFITGASSGLGQQMAIEFARRGYQLALTARRLENLEQLKAKLEAEYQTAVLIRALDVTEFDDVKAALEEARQHFGSLDKIIANAGIGYSQRIGKLSFEKVKATIDTNVLGCMATIDAAVSLFKAQGFGHIIAVSSVAGYRGLPGGGAYGASKAAVSHYVEALRAELYFKPIDVTLLCPGYIDTPINQAARSRPFCIPVEKGGRLLVDLIERKVKRSTVPRWPWALVVRLLAWLPVALIARMA</sequence>
<reference evidence="7" key="1">
    <citation type="journal article" date="2019" name="Int. J. Syst. Evol. Microbiol.">
        <title>The Global Catalogue of Microorganisms (GCM) 10K type strain sequencing project: providing services to taxonomists for standard genome sequencing and annotation.</title>
        <authorList>
            <consortium name="The Broad Institute Genomics Platform"/>
            <consortium name="The Broad Institute Genome Sequencing Center for Infectious Disease"/>
            <person name="Wu L."/>
            <person name="Ma J."/>
        </authorList>
    </citation>
    <scope>NUCLEOTIDE SEQUENCE [LARGE SCALE GENOMIC DNA]</scope>
    <source>
        <strain evidence="7">CECT 8570</strain>
    </source>
</reference>
<dbReference type="PANTHER" id="PTHR44196:SF1">
    <property type="entry name" value="DEHYDROGENASE_REDUCTASE SDR FAMILY MEMBER 7B"/>
    <property type="match status" value="1"/>
</dbReference>